<feature type="region of interest" description="Disordered" evidence="1">
    <location>
        <begin position="186"/>
        <end position="269"/>
    </location>
</feature>
<feature type="compositionally biased region" description="Polar residues" evidence="1">
    <location>
        <begin position="186"/>
        <end position="204"/>
    </location>
</feature>
<feature type="region of interest" description="Disordered" evidence="1">
    <location>
        <begin position="287"/>
        <end position="425"/>
    </location>
</feature>
<comment type="caution">
    <text evidence="3">The sequence shown here is derived from an EMBL/GenBank/DDBJ whole genome shotgun (WGS) entry which is preliminary data.</text>
</comment>
<evidence type="ECO:0000313" key="4">
    <source>
        <dbReference type="Proteomes" id="UP000230750"/>
    </source>
</evidence>
<feature type="compositionally biased region" description="Polar residues" evidence="1">
    <location>
        <begin position="303"/>
        <end position="316"/>
    </location>
</feature>
<evidence type="ECO:0000313" key="3">
    <source>
        <dbReference type="EMBL" id="PIK61188.1"/>
    </source>
</evidence>
<gene>
    <name evidence="3" type="ORF">BSL78_01915</name>
</gene>
<dbReference type="InterPro" id="IPR011029">
    <property type="entry name" value="DEATH-like_dom_sf"/>
</dbReference>
<dbReference type="EMBL" id="MRZV01000039">
    <property type="protein sequence ID" value="PIK61188.1"/>
    <property type="molecule type" value="Genomic_DNA"/>
</dbReference>
<feature type="region of interest" description="Disordered" evidence="1">
    <location>
        <begin position="26"/>
        <end position="48"/>
    </location>
</feature>
<accession>A0A2G8LLP7</accession>
<evidence type="ECO:0000256" key="1">
    <source>
        <dbReference type="SAM" id="MobiDB-lite"/>
    </source>
</evidence>
<feature type="compositionally biased region" description="Polar residues" evidence="1">
    <location>
        <begin position="333"/>
        <end position="353"/>
    </location>
</feature>
<dbReference type="GO" id="GO:0007165">
    <property type="term" value="P:signal transduction"/>
    <property type="evidence" value="ECO:0007669"/>
    <property type="project" value="InterPro"/>
</dbReference>
<keyword evidence="4" id="KW-1185">Reference proteome</keyword>
<feature type="region of interest" description="Disordered" evidence="1">
    <location>
        <begin position="484"/>
        <end position="554"/>
    </location>
</feature>
<feature type="compositionally biased region" description="Basic and acidic residues" evidence="1">
    <location>
        <begin position="228"/>
        <end position="246"/>
    </location>
</feature>
<dbReference type="PROSITE" id="PS50017">
    <property type="entry name" value="DEATH_DOMAIN"/>
    <property type="match status" value="1"/>
</dbReference>
<dbReference type="SUPFAM" id="SSF47986">
    <property type="entry name" value="DEATH domain"/>
    <property type="match status" value="1"/>
</dbReference>
<reference evidence="3 4" key="1">
    <citation type="journal article" date="2017" name="PLoS Biol.">
        <title>The sea cucumber genome provides insights into morphological evolution and visceral regeneration.</title>
        <authorList>
            <person name="Zhang X."/>
            <person name="Sun L."/>
            <person name="Yuan J."/>
            <person name="Sun Y."/>
            <person name="Gao Y."/>
            <person name="Zhang L."/>
            <person name="Li S."/>
            <person name="Dai H."/>
            <person name="Hamel J.F."/>
            <person name="Liu C."/>
            <person name="Yu Y."/>
            <person name="Liu S."/>
            <person name="Lin W."/>
            <person name="Guo K."/>
            <person name="Jin S."/>
            <person name="Xu P."/>
            <person name="Storey K.B."/>
            <person name="Huan P."/>
            <person name="Zhang T."/>
            <person name="Zhou Y."/>
            <person name="Zhang J."/>
            <person name="Lin C."/>
            <person name="Li X."/>
            <person name="Xing L."/>
            <person name="Huo D."/>
            <person name="Sun M."/>
            <person name="Wang L."/>
            <person name="Mercier A."/>
            <person name="Li F."/>
            <person name="Yang H."/>
            <person name="Xiang J."/>
        </authorList>
    </citation>
    <scope>NUCLEOTIDE SEQUENCE [LARGE SCALE GENOMIC DNA]</scope>
    <source>
        <strain evidence="3">Shaxun</strain>
        <tissue evidence="3">Muscle</tissue>
    </source>
</reference>
<proteinExistence type="predicted"/>
<dbReference type="Pfam" id="PF00531">
    <property type="entry name" value="Death"/>
    <property type="match status" value="1"/>
</dbReference>
<name>A0A2G8LLP7_STIJA</name>
<feature type="compositionally biased region" description="Polar residues" evidence="1">
    <location>
        <begin position="431"/>
        <end position="444"/>
    </location>
</feature>
<feature type="domain" description="Death" evidence="2">
    <location>
        <begin position="71"/>
        <end position="136"/>
    </location>
</feature>
<feature type="region of interest" description="Disordered" evidence="1">
    <location>
        <begin position="431"/>
        <end position="450"/>
    </location>
</feature>
<dbReference type="AlphaFoldDB" id="A0A2G8LLP7"/>
<feature type="region of interest" description="Disordered" evidence="1">
    <location>
        <begin position="716"/>
        <end position="738"/>
    </location>
</feature>
<feature type="region of interest" description="Disordered" evidence="1">
    <location>
        <begin position="588"/>
        <end position="616"/>
    </location>
</feature>
<feature type="compositionally biased region" description="Basic and acidic residues" evidence="1">
    <location>
        <begin position="519"/>
        <end position="533"/>
    </location>
</feature>
<evidence type="ECO:0000259" key="2">
    <source>
        <dbReference type="PROSITE" id="PS50017"/>
    </source>
</evidence>
<sequence length="769" mass="84603">MSENYYPEGSLLSPTPVVRSTVCQTTHRISENQPPPSNRRSISEDTPVSDLPAGVRAALRLLDQDVGISHSWEDLADCFGMTWEERNWLATLDNRSARLVERWYQKNPSQANLGNLISRLCSIERLDVVSKIKEVITQEDGAGSNRQLSSQQEQENFCQSIEKHHHYENNLKGGKRQKLDLKDQSDALQKWNSSTRTSPGTHFNSDGMKTVNKQPMPVQGHPPQQSHRPPDNRMRDPSRDLMKEPLRATSGKGHARQEEKNQKRSMVNYETKASYPSVNMPGMETSFNNSTAKPHSACKYGSEPQQNNTSLVQQREPTAASKLGMAACARPEGTTSSSETGAENVSPGRTPSATPKRLNAEAAENIRPRPPSGNLPVSRVTPPSSPVKELMRNIRSSETCTDNVSPPRLTPKSTPEKGSDVSTKKENCVQLGNSNNGFSDTNDLGSGHENSKTKVEVDISSSSPKSLASTDVFLCQSEDILMSEASSSDSIKLEASQPLSTTVNPRNEATTMTAIPENQIRDVGDRGEKKHAENISQSEATDHNRQQTTTISVEDDEKAYSLVKNSRDDKMVETPGVGLQGEHFVRGREEEKVTSGISEMQTKDKLKSEEPDDIPSCSVRDIKRGGDITTLNQVGHLDNHVSNTPSHEEGDFKIHPLTSQEAGPRKETDYGPNIDCSNKTVVEKNKSKGIPQTTADRSAEVLETNDNNANETQEVVGRVEPESQQATSSDCGPQPLRSSDPSGVLWHIIFKMGHSTLDMSFGNSLANQY</sequence>
<protein>
    <recommendedName>
        <fullName evidence="2">Death domain-containing protein</fullName>
    </recommendedName>
</protein>
<dbReference type="Proteomes" id="UP000230750">
    <property type="component" value="Unassembled WGS sequence"/>
</dbReference>
<dbReference type="InterPro" id="IPR000488">
    <property type="entry name" value="Death_dom"/>
</dbReference>
<dbReference type="Gene3D" id="1.10.533.10">
    <property type="entry name" value="Death Domain, Fas"/>
    <property type="match status" value="1"/>
</dbReference>
<feature type="compositionally biased region" description="Polar residues" evidence="1">
    <location>
        <begin position="497"/>
        <end position="513"/>
    </location>
</feature>
<organism evidence="3 4">
    <name type="scientific">Stichopus japonicus</name>
    <name type="common">Sea cucumber</name>
    <dbReference type="NCBI Taxonomy" id="307972"/>
    <lineage>
        <taxon>Eukaryota</taxon>
        <taxon>Metazoa</taxon>
        <taxon>Echinodermata</taxon>
        <taxon>Eleutherozoa</taxon>
        <taxon>Echinozoa</taxon>
        <taxon>Holothuroidea</taxon>
        <taxon>Aspidochirotacea</taxon>
        <taxon>Aspidochirotida</taxon>
        <taxon>Stichopodidae</taxon>
        <taxon>Apostichopus</taxon>
    </lineage>
</organism>
<feature type="compositionally biased region" description="Polar residues" evidence="1">
    <location>
        <begin position="394"/>
        <end position="404"/>
    </location>
</feature>
<feature type="compositionally biased region" description="Basic and acidic residues" evidence="1">
    <location>
        <begin position="414"/>
        <end position="425"/>
    </location>
</feature>
<feature type="compositionally biased region" description="Polar residues" evidence="1">
    <location>
        <begin position="722"/>
        <end position="738"/>
    </location>
</feature>